<keyword evidence="1" id="KW-0812">Transmembrane</keyword>
<gene>
    <name evidence="2" type="ORF">NYG85_05600</name>
</gene>
<evidence type="ECO:0008006" key="4">
    <source>
        <dbReference type="Google" id="ProtNLM"/>
    </source>
</evidence>
<protein>
    <recommendedName>
        <fullName evidence="4">TPM domain-containing protein</fullName>
    </recommendedName>
</protein>
<comment type="caution">
    <text evidence="2">The sequence shown here is derived from an EMBL/GenBank/DDBJ whole genome shotgun (WGS) entry which is preliminary data.</text>
</comment>
<keyword evidence="3" id="KW-1185">Reference proteome</keyword>
<dbReference type="EMBL" id="JANURM010000004">
    <property type="protein sequence ID" value="MDL0088845.1"/>
    <property type="molecule type" value="Genomic_DNA"/>
</dbReference>
<sequence length="196" mass="21713">MIRLNLKGIFFALLLSLNALFGTNFVINDDEILSQKVVSRLNLIGDELYKKSGIFVGVGVYETLGKTSLNDKFKSLNLKPPFAFLMLIKNEKKVEIFADSDTLTLFDKEAVLSPFPESGTILPILASKNGKDIYNAAILNGYADITERIAKSEQITLENAIGNANKDTLNIFRILIYGSMALVIALMIYKRKAKNG</sequence>
<reference evidence="2" key="2">
    <citation type="journal article" date="2023" name="Microorganisms">
        <title>Isolation and Genomic Characteristics of Cat-Borne Campylobacter felis sp. nov. and Sheep-Borne Campylobacter ovis sp. nov.</title>
        <authorList>
            <person name="Wang H."/>
            <person name="Li Y."/>
            <person name="Gu Y."/>
            <person name="Zhou G."/>
            <person name="Chen X."/>
            <person name="Zhang X."/>
            <person name="Shao Z."/>
            <person name="Zhang J."/>
            <person name="Zhang M."/>
        </authorList>
    </citation>
    <scope>NUCLEOTIDE SEQUENCE</scope>
    <source>
        <strain evidence="2">PS10</strain>
    </source>
</reference>
<proteinExistence type="predicted"/>
<reference evidence="2" key="1">
    <citation type="submission" date="2022-08" db="EMBL/GenBank/DDBJ databases">
        <authorList>
            <person name="Wang H."/>
        </authorList>
    </citation>
    <scope>NUCLEOTIDE SEQUENCE</scope>
    <source>
        <strain evidence="2">PS10</strain>
    </source>
</reference>
<keyword evidence="1" id="KW-1133">Transmembrane helix</keyword>
<evidence type="ECO:0000256" key="1">
    <source>
        <dbReference type="SAM" id="Phobius"/>
    </source>
</evidence>
<name>A0ABT7HPJ9_9BACT</name>
<dbReference type="Proteomes" id="UP001173801">
    <property type="component" value="Unassembled WGS sequence"/>
</dbReference>
<feature type="transmembrane region" description="Helical" evidence="1">
    <location>
        <begin position="171"/>
        <end position="189"/>
    </location>
</feature>
<evidence type="ECO:0000313" key="2">
    <source>
        <dbReference type="EMBL" id="MDL0088845.1"/>
    </source>
</evidence>
<evidence type="ECO:0000313" key="3">
    <source>
        <dbReference type="Proteomes" id="UP001173801"/>
    </source>
</evidence>
<organism evidence="2 3">
    <name type="scientific">Campylobacter gastrosuis</name>
    <dbReference type="NCBI Taxonomy" id="2974576"/>
    <lineage>
        <taxon>Bacteria</taxon>
        <taxon>Pseudomonadati</taxon>
        <taxon>Campylobacterota</taxon>
        <taxon>Epsilonproteobacteria</taxon>
        <taxon>Campylobacterales</taxon>
        <taxon>Campylobacteraceae</taxon>
        <taxon>Campylobacter</taxon>
    </lineage>
</organism>
<keyword evidence="1" id="KW-0472">Membrane</keyword>
<accession>A0ABT7HPJ9</accession>
<dbReference type="RefSeq" id="WP_284937501.1">
    <property type="nucleotide sequence ID" value="NZ_JANURM010000004.1"/>
</dbReference>